<dbReference type="Gene3D" id="3.40.50.150">
    <property type="entry name" value="Vaccinia Virus protein VP39"/>
    <property type="match status" value="1"/>
</dbReference>
<dbReference type="OrthoDB" id="10027013at2759"/>
<dbReference type="PANTHER" id="PTHR44942:SF10">
    <property type="entry name" value="METHYLTRANSFERASE TYPE 11 DOMAIN-CONTAINING PROTEIN"/>
    <property type="match status" value="1"/>
</dbReference>
<keyword evidence="2" id="KW-0489">Methyltransferase</keyword>
<dbReference type="STRING" id="1095630.A0A2J6TB86"/>
<dbReference type="Proteomes" id="UP000235371">
    <property type="component" value="Unassembled WGS sequence"/>
</dbReference>
<dbReference type="EMBL" id="KZ613790">
    <property type="protein sequence ID" value="PMD60294.1"/>
    <property type="molecule type" value="Genomic_DNA"/>
</dbReference>
<dbReference type="InterPro" id="IPR013216">
    <property type="entry name" value="Methyltransf_11"/>
</dbReference>
<dbReference type="Pfam" id="PF08241">
    <property type="entry name" value="Methyltransf_11"/>
    <property type="match status" value="1"/>
</dbReference>
<organism evidence="2 3">
    <name type="scientific">Hyaloscypha bicolor E</name>
    <dbReference type="NCBI Taxonomy" id="1095630"/>
    <lineage>
        <taxon>Eukaryota</taxon>
        <taxon>Fungi</taxon>
        <taxon>Dikarya</taxon>
        <taxon>Ascomycota</taxon>
        <taxon>Pezizomycotina</taxon>
        <taxon>Leotiomycetes</taxon>
        <taxon>Helotiales</taxon>
        <taxon>Hyaloscyphaceae</taxon>
        <taxon>Hyaloscypha</taxon>
        <taxon>Hyaloscypha bicolor</taxon>
    </lineage>
</organism>
<dbReference type="GO" id="GO:0032259">
    <property type="term" value="P:methylation"/>
    <property type="evidence" value="ECO:0007669"/>
    <property type="project" value="UniProtKB-KW"/>
</dbReference>
<reference evidence="2 3" key="1">
    <citation type="submission" date="2016-04" db="EMBL/GenBank/DDBJ databases">
        <title>A degradative enzymes factory behind the ericoid mycorrhizal symbiosis.</title>
        <authorList>
            <consortium name="DOE Joint Genome Institute"/>
            <person name="Martino E."/>
            <person name="Morin E."/>
            <person name="Grelet G."/>
            <person name="Kuo A."/>
            <person name="Kohler A."/>
            <person name="Daghino S."/>
            <person name="Barry K."/>
            <person name="Choi C."/>
            <person name="Cichocki N."/>
            <person name="Clum A."/>
            <person name="Copeland A."/>
            <person name="Hainaut M."/>
            <person name="Haridas S."/>
            <person name="Labutti K."/>
            <person name="Lindquist E."/>
            <person name="Lipzen A."/>
            <person name="Khouja H.-R."/>
            <person name="Murat C."/>
            <person name="Ohm R."/>
            <person name="Olson A."/>
            <person name="Spatafora J."/>
            <person name="Veneault-Fourrey C."/>
            <person name="Henrissat B."/>
            <person name="Grigoriev I."/>
            <person name="Martin F."/>
            <person name="Perotto S."/>
        </authorList>
    </citation>
    <scope>NUCLEOTIDE SEQUENCE [LARGE SCALE GENOMIC DNA]</scope>
    <source>
        <strain evidence="2 3">E</strain>
    </source>
</reference>
<evidence type="ECO:0000313" key="2">
    <source>
        <dbReference type="EMBL" id="PMD60294.1"/>
    </source>
</evidence>
<dbReference type="AlphaFoldDB" id="A0A2J6TB86"/>
<dbReference type="GeneID" id="36581369"/>
<feature type="non-terminal residue" evidence="2">
    <location>
        <position position="292"/>
    </location>
</feature>
<name>A0A2J6TB86_9HELO</name>
<dbReference type="InterPro" id="IPR051052">
    <property type="entry name" value="Diverse_substrate_MTase"/>
</dbReference>
<sequence length="292" mass="32111">MTGNDPTFRNYAPAAAAKYAALRPGYSEKVINTVIEVHECTGGQMDLLLDVGCGPGTATRSLAPLFQHAFGSDPGESMIETAQETAPLTASGERTKFIVCAAEDLTSISEIRPGTVDLISAGTAAHWFNLPEFYTSAAKMLRPGGTIALWCTGSLYCDPYSTPNAGKVQQVFADVHREILGAYELPQNKLYRELYQDLELPWTIKDSDPSIQAAMAAFDQSKFKRVEFNKNGQLEPGQKYVQSMTSSLKMLQHGLGTTSGVNRWREAHKEQLERGEVEDCAVYMIRRVKEAM</sequence>
<dbReference type="SUPFAM" id="SSF53335">
    <property type="entry name" value="S-adenosyl-L-methionine-dependent methyltransferases"/>
    <property type="match status" value="1"/>
</dbReference>
<proteinExistence type="predicted"/>
<dbReference type="InterPro" id="IPR029063">
    <property type="entry name" value="SAM-dependent_MTases_sf"/>
</dbReference>
<accession>A0A2J6TB86</accession>
<dbReference type="CDD" id="cd02440">
    <property type="entry name" value="AdoMet_MTases"/>
    <property type="match status" value="1"/>
</dbReference>
<dbReference type="GO" id="GO:0008757">
    <property type="term" value="F:S-adenosylmethionine-dependent methyltransferase activity"/>
    <property type="evidence" value="ECO:0007669"/>
    <property type="project" value="InterPro"/>
</dbReference>
<evidence type="ECO:0000313" key="3">
    <source>
        <dbReference type="Proteomes" id="UP000235371"/>
    </source>
</evidence>
<keyword evidence="2" id="KW-0808">Transferase</keyword>
<keyword evidence="3" id="KW-1185">Reference proteome</keyword>
<evidence type="ECO:0000259" key="1">
    <source>
        <dbReference type="Pfam" id="PF08241"/>
    </source>
</evidence>
<feature type="domain" description="Methyltransferase type 11" evidence="1">
    <location>
        <begin position="49"/>
        <end position="148"/>
    </location>
</feature>
<protein>
    <submittedName>
        <fullName evidence="2">S-adenosyl-L-methionine-dependent methyltransferase</fullName>
    </submittedName>
</protein>
<dbReference type="InParanoid" id="A0A2J6TB86"/>
<dbReference type="RefSeq" id="XP_024737198.1">
    <property type="nucleotide sequence ID" value="XM_024873289.1"/>
</dbReference>
<dbReference type="PANTHER" id="PTHR44942">
    <property type="entry name" value="METHYLTRANSF_11 DOMAIN-CONTAINING PROTEIN"/>
    <property type="match status" value="1"/>
</dbReference>
<gene>
    <name evidence="2" type="ORF">K444DRAFT_497022</name>
</gene>